<protein>
    <recommendedName>
        <fullName evidence="6">Major facilitator superfamily (MFS) profile domain-containing protein</fullName>
    </recommendedName>
</protein>
<keyword evidence="2 5" id="KW-0812">Transmembrane</keyword>
<evidence type="ECO:0000256" key="2">
    <source>
        <dbReference type="ARBA" id="ARBA00022692"/>
    </source>
</evidence>
<dbReference type="GO" id="GO:0005886">
    <property type="term" value="C:plasma membrane"/>
    <property type="evidence" value="ECO:0007669"/>
    <property type="project" value="TreeGrafter"/>
</dbReference>
<dbReference type="InterPro" id="IPR036259">
    <property type="entry name" value="MFS_trans_sf"/>
</dbReference>
<reference evidence="7 8" key="1">
    <citation type="submission" date="2015-01" db="EMBL/GenBank/DDBJ databases">
        <title>The Genome Sequence of Fonsecaea multimorphosa CBS 102226.</title>
        <authorList>
            <consortium name="The Broad Institute Genomics Platform"/>
            <person name="Cuomo C."/>
            <person name="de Hoog S."/>
            <person name="Gorbushina A."/>
            <person name="Stielow B."/>
            <person name="Teixiera M."/>
            <person name="Abouelleil A."/>
            <person name="Chapman S.B."/>
            <person name="Priest M."/>
            <person name="Young S.K."/>
            <person name="Wortman J."/>
            <person name="Nusbaum C."/>
            <person name="Birren B."/>
        </authorList>
    </citation>
    <scope>NUCLEOTIDE SEQUENCE [LARGE SCALE GENOMIC DNA]</scope>
    <source>
        <strain evidence="7 8">CBS 102226</strain>
    </source>
</reference>
<dbReference type="PROSITE" id="PS50850">
    <property type="entry name" value="MFS"/>
    <property type="match status" value="1"/>
</dbReference>
<evidence type="ECO:0000313" key="8">
    <source>
        <dbReference type="Proteomes" id="UP000053411"/>
    </source>
</evidence>
<dbReference type="GeneID" id="27707193"/>
<accession>A0A0D2J0U7</accession>
<dbReference type="PANTHER" id="PTHR23502">
    <property type="entry name" value="MAJOR FACILITATOR SUPERFAMILY"/>
    <property type="match status" value="1"/>
</dbReference>
<feature type="transmembrane region" description="Helical" evidence="5">
    <location>
        <begin position="489"/>
        <end position="511"/>
    </location>
</feature>
<dbReference type="PANTHER" id="PTHR23502:SF50">
    <property type="entry name" value="TRANSPORTER, PUTATIVE (AFU_ORTHOLOGUE AFUA_5G00430)-RELATED"/>
    <property type="match status" value="1"/>
</dbReference>
<feature type="transmembrane region" description="Helical" evidence="5">
    <location>
        <begin position="422"/>
        <end position="446"/>
    </location>
</feature>
<keyword evidence="4 5" id="KW-0472">Membrane</keyword>
<evidence type="ECO:0000256" key="3">
    <source>
        <dbReference type="ARBA" id="ARBA00022989"/>
    </source>
</evidence>
<organism evidence="7 8">
    <name type="scientific">Fonsecaea multimorphosa CBS 102226</name>
    <dbReference type="NCBI Taxonomy" id="1442371"/>
    <lineage>
        <taxon>Eukaryota</taxon>
        <taxon>Fungi</taxon>
        <taxon>Dikarya</taxon>
        <taxon>Ascomycota</taxon>
        <taxon>Pezizomycotina</taxon>
        <taxon>Eurotiomycetes</taxon>
        <taxon>Chaetothyriomycetidae</taxon>
        <taxon>Chaetothyriales</taxon>
        <taxon>Herpotrichiellaceae</taxon>
        <taxon>Fonsecaea</taxon>
    </lineage>
</organism>
<evidence type="ECO:0000313" key="7">
    <source>
        <dbReference type="EMBL" id="KIY02982.1"/>
    </source>
</evidence>
<keyword evidence="3 5" id="KW-1133">Transmembrane helix</keyword>
<dbReference type="InterPro" id="IPR011701">
    <property type="entry name" value="MFS"/>
</dbReference>
<keyword evidence="8" id="KW-1185">Reference proteome</keyword>
<dbReference type="Pfam" id="PF07690">
    <property type="entry name" value="MFS_1"/>
    <property type="match status" value="1"/>
</dbReference>
<dbReference type="AlphaFoldDB" id="A0A0D2J0U7"/>
<evidence type="ECO:0000256" key="5">
    <source>
        <dbReference type="SAM" id="Phobius"/>
    </source>
</evidence>
<feature type="domain" description="Major facilitator superfamily (MFS) profile" evidence="6">
    <location>
        <begin position="54"/>
        <end position="512"/>
    </location>
</feature>
<dbReference type="InterPro" id="IPR020846">
    <property type="entry name" value="MFS_dom"/>
</dbReference>
<comment type="subcellular location">
    <subcellularLocation>
        <location evidence="1">Membrane</location>
        <topology evidence="1">Multi-pass membrane protein</topology>
    </subcellularLocation>
</comment>
<dbReference type="GO" id="GO:0022857">
    <property type="term" value="F:transmembrane transporter activity"/>
    <property type="evidence" value="ECO:0007669"/>
    <property type="project" value="InterPro"/>
</dbReference>
<feature type="transmembrane region" description="Helical" evidence="5">
    <location>
        <begin position="211"/>
        <end position="231"/>
    </location>
</feature>
<dbReference type="RefSeq" id="XP_016637104.1">
    <property type="nucleotide sequence ID" value="XM_016771965.1"/>
</dbReference>
<dbReference type="OrthoDB" id="5215911at2759"/>
<name>A0A0D2J0U7_9EURO</name>
<sequence>MSDSRVIAEIGAQTDLPPGTVLLHDLQKSSTEIVLHPIPTADPNDPLNWSRWRKALNFALANVFVLFTFVLLDISSVAYGSYTVELHITYSTFTVASAVGFTGLAVGCVLFIPFVHKYGRRPIYLLSCAVQFASAVWYAKMNSRGEMIAVSLLSGLGGALSETLVQVTIADLFFVHQHATMSAIFLLVQAAGSFLGPVAAGYVVVAQGWRWIWWWCAIFLGANFFLVGAFFEESKYIPQIAGHPPTATDLTEVSATDKADKNGLILVEQDDGHMRYIDMKPRSYRQRMALFTKTDASVTHHFYQPFVILCTFPAVAYTALTYGCLVAWYAVIVSVVASTIIYPPYNFSASSLGLMSIAPFVGCALGSILGGPLNDRLISWLARRNRGVFEPEMRLYMSVPAAVLNVGGILIVGLGLAHGLAWPALAIGFGVFGFGFVIIGDAALAYVTDCYQDIVGDALVAVVFVRNGLSLVIMFSLSPWRSALGLQNLFVSLAMIALAIFLVPIPLMIWGKKARVKTAERYRNLSNRQSSRRTVS</sequence>
<dbReference type="Gene3D" id="1.20.1250.20">
    <property type="entry name" value="MFS general substrate transporter like domains"/>
    <property type="match status" value="1"/>
</dbReference>
<dbReference type="SUPFAM" id="SSF103473">
    <property type="entry name" value="MFS general substrate transporter"/>
    <property type="match status" value="1"/>
</dbReference>
<dbReference type="EMBL" id="KN848063">
    <property type="protein sequence ID" value="KIY02982.1"/>
    <property type="molecule type" value="Genomic_DNA"/>
</dbReference>
<evidence type="ECO:0000256" key="4">
    <source>
        <dbReference type="ARBA" id="ARBA00023136"/>
    </source>
</evidence>
<evidence type="ECO:0000259" key="6">
    <source>
        <dbReference type="PROSITE" id="PS50850"/>
    </source>
</evidence>
<feature type="transmembrane region" description="Helical" evidence="5">
    <location>
        <begin position="395"/>
        <end position="416"/>
    </location>
</feature>
<proteinExistence type="predicted"/>
<feature type="transmembrane region" description="Helical" evidence="5">
    <location>
        <begin position="88"/>
        <end position="111"/>
    </location>
</feature>
<feature type="transmembrane region" description="Helical" evidence="5">
    <location>
        <begin position="319"/>
        <end position="342"/>
    </location>
</feature>
<dbReference type="Proteomes" id="UP000053411">
    <property type="component" value="Unassembled WGS sequence"/>
</dbReference>
<feature type="transmembrane region" description="Helical" evidence="5">
    <location>
        <begin position="458"/>
        <end position="477"/>
    </location>
</feature>
<gene>
    <name evidence="7" type="ORF">Z520_01447</name>
</gene>
<evidence type="ECO:0000256" key="1">
    <source>
        <dbReference type="ARBA" id="ARBA00004141"/>
    </source>
</evidence>
<feature type="transmembrane region" description="Helical" evidence="5">
    <location>
        <begin position="182"/>
        <end position="205"/>
    </location>
</feature>
<dbReference type="VEuPathDB" id="FungiDB:Z520_01447"/>
<feature type="transmembrane region" description="Helical" evidence="5">
    <location>
        <begin position="147"/>
        <end position="175"/>
    </location>
</feature>
<feature type="transmembrane region" description="Helical" evidence="5">
    <location>
        <begin position="58"/>
        <end position="82"/>
    </location>
</feature>
<feature type="transmembrane region" description="Helical" evidence="5">
    <location>
        <begin position="354"/>
        <end position="374"/>
    </location>
</feature>